<dbReference type="SUPFAM" id="SSF56399">
    <property type="entry name" value="ADP-ribosylation"/>
    <property type="match status" value="1"/>
</dbReference>
<reference evidence="5" key="1">
    <citation type="submission" date="2021-02" db="EMBL/GenBank/DDBJ databases">
        <authorList>
            <person name="Nowell W R."/>
        </authorList>
    </citation>
    <scope>NUCLEOTIDE SEQUENCE</scope>
</reference>
<dbReference type="InterPro" id="IPR022036">
    <property type="entry name" value="DUF3605"/>
</dbReference>
<dbReference type="AlphaFoldDB" id="A0A819IM92"/>
<evidence type="ECO:0000313" key="7">
    <source>
        <dbReference type="Proteomes" id="UP000663866"/>
    </source>
</evidence>
<dbReference type="Proteomes" id="UP000663842">
    <property type="component" value="Unassembled WGS sequence"/>
</dbReference>
<evidence type="ECO:0000256" key="2">
    <source>
        <dbReference type="ARBA" id="ARBA00022803"/>
    </source>
</evidence>
<comment type="caution">
    <text evidence="5">The sequence shown here is derived from an EMBL/GenBank/DDBJ whole genome shotgun (WGS) entry which is preliminary data.</text>
</comment>
<dbReference type="SMART" id="SM00028">
    <property type="entry name" value="TPR"/>
    <property type="match status" value="5"/>
</dbReference>
<dbReference type="Gene3D" id="1.25.40.10">
    <property type="entry name" value="Tetratricopeptide repeat domain"/>
    <property type="match status" value="1"/>
</dbReference>
<dbReference type="InterPro" id="IPR019734">
    <property type="entry name" value="TPR_rpt"/>
</dbReference>
<proteinExistence type="predicted"/>
<keyword evidence="2 3" id="KW-0802">TPR repeat</keyword>
<feature type="repeat" description="TPR" evidence="3">
    <location>
        <begin position="412"/>
        <end position="445"/>
    </location>
</feature>
<dbReference type="Pfam" id="PF12239">
    <property type="entry name" value="DUF3605"/>
    <property type="match status" value="1"/>
</dbReference>
<name>A0A819IM92_9BILA</name>
<evidence type="ECO:0000313" key="5">
    <source>
        <dbReference type="EMBL" id="CAF3915528.1"/>
    </source>
</evidence>
<evidence type="ECO:0000313" key="4">
    <source>
        <dbReference type="EMBL" id="CAF3739716.1"/>
    </source>
</evidence>
<keyword evidence="1" id="KW-0677">Repeat</keyword>
<keyword evidence="7" id="KW-1185">Reference proteome</keyword>
<evidence type="ECO:0000256" key="3">
    <source>
        <dbReference type="PROSITE-ProRule" id="PRU00339"/>
    </source>
</evidence>
<dbReference type="Proteomes" id="UP000663866">
    <property type="component" value="Unassembled WGS sequence"/>
</dbReference>
<sequence length="553" mass="62875">MVLDNHQTSNTHIKTVSEPIDWQELTEAVGNRELIPPWRRSSSVEERYIRHTTQVLSEYASVNDYVRIHMLHYACDFDEKIGKHVAVASPSSIKDPLLIFNEFPYHLSTDIKHWLVWLDGQPTNPEKLVQEVVDRQFIPNEQYDIIVFVNPQRLQSVNGVFHAHVISNADFTQLRNGTNGLLSFNNFLSTSLDRDVAVAFALPSLGVSNVTAVLFTILVDQTITSSRFASLCGHSYVNAENEVLFGMSSVFRLGEITQMDNGLWEISMILTCDTDPQLMQLTDYMKATVGEFTGVPKLAQLLARMGAWDTGTEIYEILLATTDKSNVDEIAHIQNQLGYLAWQKNELDLALTYYEQSLSNRTNRQSSRVALTYRNIGLVLRDKGEHDKALEYYQDALAIDLGADPPNQEQIAYGYHQIGVIYQIQGLFNEAQESYDRALEIRLKHLPSNHPHFGTGYVDIGGLSFARQCFSEALTSYKLCFTIYENSLPPYHHNIAVAHYNISVTHSKLEQHVEAFEHAKQALDIALLTMSPKQLQLQLYRKHFDSMKTKLEN</sequence>
<dbReference type="Pfam" id="PF13181">
    <property type="entry name" value="TPR_8"/>
    <property type="match status" value="1"/>
</dbReference>
<dbReference type="EMBL" id="CAJOBF010001120">
    <property type="protein sequence ID" value="CAF3915528.1"/>
    <property type="molecule type" value="Genomic_DNA"/>
</dbReference>
<dbReference type="Gene3D" id="3.90.176.10">
    <property type="entry name" value="Toxin ADP-ribosyltransferase, Chain A, domain 1"/>
    <property type="match status" value="1"/>
</dbReference>
<accession>A0A819IM92</accession>
<dbReference type="PANTHER" id="PTHR45641:SF19">
    <property type="entry name" value="NEPHROCYSTIN-3"/>
    <property type="match status" value="1"/>
</dbReference>
<organism evidence="5 6">
    <name type="scientific">Rotaria magnacalcarata</name>
    <dbReference type="NCBI Taxonomy" id="392030"/>
    <lineage>
        <taxon>Eukaryota</taxon>
        <taxon>Metazoa</taxon>
        <taxon>Spiralia</taxon>
        <taxon>Gnathifera</taxon>
        <taxon>Rotifera</taxon>
        <taxon>Eurotatoria</taxon>
        <taxon>Bdelloidea</taxon>
        <taxon>Philodinida</taxon>
        <taxon>Philodinidae</taxon>
        <taxon>Rotaria</taxon>
    </lineage>
</organism>
<gene>
    <name evidence="4" type="ORF">OVN521_LOCUS485</name>
    <name evidence="5" type="ORF">UXM345_LOCUS11323</name>
</gene>
<dbReference type="EMBL" id="CAJOBG010000027">
    <property type="protein sequence ID" value="CAF3739716.1"/>
    <property type="molecule type" value="Genomic_DNA"/>
</dbReference>
<evidence type="ECO:0000256" key="1">
    <source>
        <dbReference type="ARBA" id="ARBA00022737"/>
    </source>
</evidence>
<dbReference type="PANTHER" id="PTHR45641">
    <property type="entry name" value="TETRATRICOPEPTIDE REPEAT PROTEIN (AFU_ORTHOLOGUE AFUA_6G03870)"/>
    <property type="match status" value="1"/>
</dbReference>
<dbReference type="SUPFAM" id="SSF48452">
    <property type="entry name" value="TPR-like"/>
    <property type="match status" value="1"/>
</dbReference>
<dbReference type="PROSITE" id="PS50005">
    <property type="entry name" value="TPR"/>
    <property type="match status" value="2"/>
</dbReference>
<dbReference type="InterPro" id="IPR011990">
    <property type="entry name" value="TPR-like_helical_dom_sf"/>
</dbReference>
<protein>
    <submittedName>
        <fullName evidence="5">Uncharacterized protein</fullName>
    </submittedName>
</protein>
<feature type="repeat" description="TPR" evidence="3">
    <location>
        <begin position="370"/>
        <end position="403"/>
    </location>
</feature>
<dbReference type="PROSITE" id="PS50293">
    <property type="entry name" value="TPR_REGION"/>
    <property type="match status" value="1"/>
</dbReference>
<dbReference type="Pfam" id="PF13424">
    <property type="entry name" value="TPR_12"/>
    <property type="match status" value="2"/>
</dbReference>
<evidence type="ECO:0000313" key="6">
    <source>
        <dbReference type="Proteomes" id="UP000663842"/>
    </source>
</evidence>